<dbReference type="Gene3D" id="3.40.50.150">
    <property type="entry name" value="Vaccinia Virus protein VP39"/>
    <property type="match status" value="1"/>
</dbReference>
<organism evidence="3 4">
    <name type="scientific">Streptomyces lanatus</name>
    <dbReference type="NCBI Taxonomy" id="66900"/>
    <lineage>
        <taxon>Bacteria</taxon>
        <taxon>Bacillati</taxon>
        <taxon>Actinomycetota</taxon>
        <taxon>Actinomycetes</taxon>
        <taxon>Kitasatosporales</taxon>
        <taxon>Streptomycetaceae</taxon>
        <taxon>Streptomyces</taxon>
    </lineage>
</organism>
<dbReference type="EMBL" id="JBEPFB010000014">
    <property type="protein sequence ID" value="MER7376372.1"/>
    <property type="molecule type" value="Genomic_DNA"/>
</dbReference>
<accession>A0ABV1XXN9</accession>
<dbReference type="InterPro" id="IPR029063">
    <property type="entry name" value="SAM-dependent_MTases_sf"/>
</dbReference>
<dbReference type="PANTHER" id="PTHR44068">
    <property type="entry name" value="ZGC:194242"/>
    <property type="match status" value="1"/>
</dbReference>
<dbReference type="CDD" id="cd02440">
    <property type="entry name" value="AdoMet_MTases"/>
    <property type="match status" value="1"/>
</dbReference>
<dbReference type="SUPFAM" id="SSF53335">
    <property type="entry name" value="S-adenosyl-L-methionine-dependent methyltransferases"/>
    <property type="match status" value="1"/>
</dbReference>
<protein>
    <submittedName>
        <fullName evidence="3">Methyltransferase domain-containing protein</fullName>
    </submittedName>
</protein>
<proteinExistence type="predicted"/>
<dbReference type="InterPro" id="IPR013216">
    <property type="entry name" value="Methyltransf_11"/>
</dbReference>
<dbReference type="Pfam" id="PF08241">
    <property type="entry name" value="Methyltransf_11"/>
    <property type="match status" value="1"/>
</dbReference>
<sequence length="292" mass="32758">MTTTQDTSVRPVIRSEFERRAQAHYETKTQDPINLLLGEEDGLYHHHYAVGPYDKSVLEVPRPERDAAILAEMTRMENEQVELVLHGLAPLSPDARVMDGGSGRGGTAFLVNRRFGCEVVGVNFCAHHIEFAERLAKEKHGCDDKVSFKYANMCDTGLPADSFDAVYTNETTMYVDPAEAFAEFARVLRPGGRYVCVTWCANDAVSTTSEAVKAIDDHYDCHINNRSDYFKALADNHLVPSQVWDLTQEAIPHWELRSHWGLATGVEQPFLDAHRSNELNYIVVVAEYTPPA</sequence>
<evidence type="ECO:0000313" key="4">
    <source>
        <dbReference type="Proteomes" id="UP001486207"/>
    </source>
</evidence>
<keyword evidence="4" id="KW-1185">Reference proteome</keyword>
<evidence type="ECO:0000313" key="3">
    <source>
        <dbReference type="EMBL" id="MER7376372.1"/>
    </source>
</evidence>
<dbReference type="PANTHER" id="PTHR44068:SF11">
    <property type="entry name" value="GERANYL DIPHOSPHATE 2-C-METHYLTRANSFERASE"/>
    <property type="match status" value="1"/>
</dbReference>
<dbReference type="RefSeq" id="WP_190068438.1">
    <property type="nucleotide sequence ID" value="NZ_BNBM01000001.1"/>
</dbReference>
<evidence type="ECO:0000256" key="1">
    <source>
        <dbReference type="ARBA" id="ARBA00022679"/>
    </source>
</evidence>
<dbReference type="InterPro" id="IPR050447">
    <property type="entry name" value="Erg6_SMT_methyltransf"/>
</dbReference>
<feature type="domain" description="Methyltransferase type 11" evidence="2">
    <location>
        <begin position="99"/>
        <end position="196"/>
    </location>
</feature>
<keyword evidence="1" id="KW-0808">Transferase</keyword>
<comment type="caution">
    <text evidence="3">The sequence shown here is derived from an EMBL/GenBank/DDBJ whole genome shotgun (WGS) entry which is preliminary data.</text>
</comment>
<evidence type="ECO:0000259" key="2">
    <source>
        <dbReference type="Pfam" id="PF08241"/>
    </source>
</evidence>
<dbReference type="Proteomes" id="UP001486207">
    <property type="component" value="Unassembled WGS sequence"/>
</dbReference>
<keyword evidence="3" id="KW-0489">Methyltransferase</keyword>
<dbReference type="GO" id="GO:0032259">
    <property type="term" value="P:methylation"/>
    <property type="evidence" value="ECO:0007669"/>
    <property type="project" value="UniProtKB-KW"/>
</dbReference>
<gene>
    <name evidence="3" type="ORF">ABT384_27440</name>
</gene>
<name>A0ABV1XXN9_9ACTN</name>
<dbReference type="GO" id="GO:0008168">
    <property type="term" value="F:methyltransferase activity"/>
    <property type="evidence" value="ECO:0007669"/>
    <property type="project" value="UniProtKB-KW"/>
</dbReference>
<reference evidence="3 4" key="1">
    <citation type="submission" date="2024-06" db="EMBL/GenBank/DDBJ databases">
        <title>The Natural Products Discovery Center: Release of the First 8490 Sequenced Strains for Exploring Actinobacteria Biosynthetic Diversity.</title>
        <authorList>
            <person name="Kalkreuter E."/>
            <person name="Kautsar S.A."/>
            <person name="Yang D."/>
            <person name="Bader C.D."/>
            <person name="Teijaro C.N."/>
            <person name="Fluegel L."/>
            <person name="Davis C.M."/>
            <person name="Simpson J.R."/>
            <person name="Lauterbach L."/>
            <person name="Steele A.D."/>
            <person name="Gui C."/>
            <person name="Meng S."/>
            <person name="Li G."/>
            <person name="Viehrig K."/>
            <person name="Ye F."/>
            <person name="Su P."/>
            <person name="Kiefer A.F."/>
            <person name="Nichols A."/>
            <person name="Cepeda A.J."/>
            <person name="Yan W."/>
            <person name="Fan B."/>
            <person name="Jiang Y."/>
            <person name="Adhikari A."/>
            <person name="Zheng C.-J."/>
            <person name="Schuster L."/>
            <person name="Cowan T.M."/>
            <person name="Smanski M.J."/>
            <person name="Chevrette M.G."/>
            <person name="De Carvalho L.P.S."/>
            <person name="Shen B."/>
        </authorList>
    </citation>
    <scope>NUCLEOTIDE SEQUENCE [LARGE SCALE GENOMIC DNA]</scope>
    <source>
        <strain evidence="3 4">NPDC000155</strain>
    </source>
</reference>